<name>A0A840S3G9_9BURK</name>
<dbReference type="InterPro" id="IPR011990">
    <property type="entry name" value="TPR-like_helical_dom_sf"/>
</dbReference>
<organism evidence="1 2">
    <name type="scientific">Inhella inkyongensis</name>
    <dbReference type="NCBI Taxonomy" id="392593"/>
    <lineage>
        <taxon>Bacteria</taxon>
        <taxon>Pseudomonadati</taxon>
        <taxon>Pseudomonadota</taxon>
        <taxon>Betaproteobacteria</taxon>
        <taxon>Burkholderiales</taxon>
        <taxon>Sphaerotilaceae</taxon>
        <taxon>Inhella</taxon>
    </lineage>
</organism>
<dbReference type="OrthoDB" id="9148153at2"/>
<proteinExistence type="predicted"/>
<comment type="caution">
    <text evidence="1">The sequence shown here is derived from an EMBL/GenBank/DDBJ whole genome shotgun (WGS) entry which is preliminary data.</text>
</comment>
<evidence type="ECO:0008006" key="3">
    <source>
        <dbReference type="Google" id="ProtNLM"/>
    </source>
</evidence>
<dbReference type="AlphaFoldDB" id="A0A840S3G9"/>
<accession>A0A840S3G9</accession>
<evidence type="ECO:0000313" key="1">
    <source>
        <dbReference type="EMBL" id="MBB5203079.1"/>
    </source>
</evidence>
<keyword evidence="2" id="KW-1185">Reference proteome</keyword>
<evidence type="ECO:0000313" key="2">
    <source>
        <dbReference type="Proteomes" id="UP000554837"/>
    </source>
</evidence>
<dbReference type="EMBL" id="JACHHO010000001">
    <property type="protein sequence ID" value="MBB5203079.1"/>
    <property type="molecule type" value="Genomic_DNA"/>
</dbReference>
<dbReference type="Proteomes" id="UP000554837">
    <property type="component" value="Unassembled WGS sequence"/>
</dbReference>
<gene>
    <name evidence="1" type="ORF">HNQ51_000372</name>
</gene>
<dbReference type="SUPFAM" id="SSF48452">
    <property type="entry name" value="TPR-like"/>
    <property type="match status" value="1"/>
</dbReference>
<dbReference type="RefSeq" id="WP_138857839.1">
    <property type="nucleotide sequence ID" value="NZ_CP040709.1"/>
</dbReference>
<sequence>MASGAFHSRLLRKVEQDIALAQQAGQQMQALCLQARRAGLLARHGQLELARQELTRLHQAAFASPHPGLGAWLHLAEALVAYYSHYDVGARERLLRADSLARSAGLREVQLEAQAFLAHLAFADHKPETLVEHAQACMALAQPEDSPALARLHMVMGLALHLSDSQEAAQPWYAKARALAAQCGDDALTSALLYNRAVIGVARLREAELADGLDGSPALMAAVDSVAHFDRAMGVVALDILTPLLRAQALVSAGEFAQALPLYQDSLPETLAHGLGRLGSSLMADLAWCRVHLGAAEQEAALALAQQAELELDPACHDDDRGVTHARLAQVYVYLGQPEQAAAQQALARSAWQAYRSLQARWRTALAGSGLQPLN</sequence>
<protein>
    <recommendedName>
        <fullName evidence="3">MalT-like TPR region domain-containing protein</fullName>
    </recommendedName>
</protein>
<reference evidence="1 2" key="1">
    <citation type="submission" date="2020-08" db="EMBL/GenBank/DDBJ databases">
        <title>Genomic Encyclopedia of Type Strains, Phase IV (KMG-IV): sequencing the most valuable type-strain genomes for metagenomic binning, comparative biology and taxonomic classification.</title>
        <authorList>
            <person name="Goeker M."/>
        </authorList>
    </citation>
    <scope>NUCLEOTIDE SEQUENCE [LARGE SCALE GENOMIC DNA]</scope>
    <source>
        <strain evidence="1 2">DSM 23958</strain>
    </source>
</reference>